<reference evidence="2" key="1">
    <citation type="journal article" date="2023" name="G3 (Bethesda)">
        <title>A reference genome for the long-term kleptoplast-retaining sea slug Elysia crispata morphotype clarki.</title>
        <authorList>
            <person name="Eastman K.E."/>
            <person name="Pendleton A.L."/>
            <person name="Shaikh M.A."/>
            <person name="Suttiyut T."/>
            <person name="Ogas R."/>
            <person name="Tomko P."/>
            <person name="Gavelis G."/>
            <person name="Widhalm J.R."/>
            <person name="Wisecaver J.H."/>
        </authorList>
    </citation>
    <scope>NUCLEOTIDE SEQUENCE</scope>
    <source>
        <strain evidence="2">ECLA1</strain>
    </source>
</reference>
<evidence type="ECO:0000259" key="1">
    <source>
        <dbReference type="Pfam" id="PF00754"/>
    </source>
</evidence>
<dbReference type="PANTHER" id="PTHR33906">
    <property type="entry name" value="INTRAFLAGELLAR TRANSPORT PROTEIN 25 HOMOLOG"/>
    <property type="match status" value="1"/>
</dbReference>
<keyword evidence="3" id="KW-1185">Reference proteome</keyword>
<organism evidence="2 3">
    <name type="scientific">Elysia crispata</name>
    <name type="common">lettuce slug</name>
    <dbReference type="NCBI Taxonomy" id="231223"/>
    <lineage>
        <taxon>Eukaryota</taxon>
        <taxon>Metazoa</taxon>
        <taxon>Spiralia</taxon>
        <taxon>Lophotrochozoa</taxon>
        <taxon>Mollusca</taxon>
        <taxon>Gastropoda</taxon>
        <taxon>Heterobranchia</taxon>
        <taxon>Euthyneura</taxon>
        <taxon>Panpulmonata</taxon>
        <taxon>Sacoglossa</taxon>
        <taxon>Placobranchoidea</taxon>
        <taxon>Plakobranchidae</taxon>
        <taxon>Elysia</taxon>
    </lineage>
</organism>
<evidence type="ECO:0000313" key="2">
    <source>
        <dbReference type="EMBL" id="KAK3793156.1"/>
    </source>
</evidence>
<dbReference type="GO" id="GO:0005929">
    <property type="term" value="C:cilium"/>
    <property type="evidence" value="ECO:0007669"/>
    <property type="project" value="TreeGrafter"/>
</dbReference>
<dbReference type="InterPro" id="IPR000421">
    <property type="entry name" value="FA58C"/>
</dbReference>
<dbReference type="SUPFAM" id="SSF49785">
    <property type="entry name" value="Galactose-binding domain-like"/>
    <property type="match status" value="1"/>
</dbReference>
<dbReference type="Proteomes" id="UP001283361">
    <property type="component" value="Unassembled WGS sequence"/>
</dbReference>
<dbReference type="InterPro" id="IPR033558">
    <property type="entry name" value="IFT25"/>
</dbReference>
<feature type="domain" description="F5/8 type C" evidence="1">
    <location>
        <begin position="42"/>
        <end position="147"/>
    </location>
</feature>
<name>A0AAE1E3R4_9GAST</name>
<dbReference type="EMBL" id="JAWDGP010001278">
    <property type="protein sequence ID" value="KAK3793156.1"/>
    <property type="molecule type" value="Genomic_DNA"/>
</dbReference>
<dbReference type="Gene3D" id="2.60.120.260">
    <property type="entry name" value="Galactose-binding domain-like"/>
    <property type="match status" value="1"/>
</dbReference>
<protein>
    <recommendedName>
        <fullName evidence="1">F5/8 type C domain-containing protein</fullName>
    </recommendedName>
</protein>
<evidence type="ECO:0000313" key="3">
    <source>
        <dbReference type="Proteomes" id="UP001283361"/>
    </source>
</evidence>
<proteinExistence type="predicted"/>
<dbReference type="AlphaFoldDB" id="A0AAE1E3R4"/>
<sequence length="165" mass="18722">MLARLLQPEAKFVKPVLTLLCHHKWTMFDVALSSAGAHIALATSSDEKHPPENMIDGKAETFWSTTGMFPQEVVIRFQTMMKITNVHICSYNIRKLKLEASEMDESTKYDTIAETEIDETDSQLQQEEIQLGEKRAYSLRLVIESGYDHFVSVHKVVVSGQAVHQ</sequence>
<dbReference type="InterPro" id="IPR008979">
    <property type="entry name" value="Galactose-bd-like_sf"/>
</dbReference>
<dbReference type="GO" id="GO:0030992">
    <property type="term" value="C:intraciliary transport particle B"/>
    <property type="evidence" value="ECO:0007669"/>
    <property type="project" value="InterPro"/>
</dbReference>
<dbReference type="GO" id="GO:0005813">
    <property type="term" value="C:centrosome"/>
    <property type="evidence" value="ECO:0007669"/>
    <property type="project" value="TreeGrafter"/>
</dbReference>
<comment type="caution">
    <text evidence="2">The sequence shown here is derived from an EMBL/GenBank/DDBJ whole genome shotgun (WGS) entry which is preliminary data.</text>
</comment>
<dbReference type="GO" id="GO:0042073">
    <property type="term" value="P:intraciliary transport"/>
    <property type="evidence" value="ECO:0007669"/>
    <property type="project" value="InterPro"/>
</dbReference>
<gene>
    <name evidence="2" type="ORF">RRG08_024987</name>
</gene>
<accession>A0AAE1E3R4</accession>
<dbReference type="Pfam" id="PF00754">
    <property type="entry name" value="F5_F8_type_C"/>
    <property type="match status" value="1"/>
</dbReference>
<dbReference type="PANTHER" id="PTHR33906:SF1">
    <property type="entry name" value="INTRAFLAGELLAR TRANSPORT PROTEIN 25 HOMOLOG"/>
    <property type="match status" value="1"/>
</dbReference>